<dbReference type="PANTHER" id="PTHR10434:SF11">
    <property type="entry name" value="1-ACYL-SN-GLYCEROL-3-PHOSPHATE ACYLTRANSFERASE"/>
    <property type="match status" value="1"/>
</dbReference>
<dbReference type="PANTHER" id="PTHR10434">
    <property type="entry name" value="1-ACYL-SN-GLYCEROL-3-PHOSPHATE ACYLTRANSFERASE"/>
    <property type="match status" value="1"/>
</dbReference>
<dbReference type="GO" id="GO:0003841">
    <property type="term" value="F:1-acylglycerol-3-phosphate O-acyltransferase activity"/>
    <property type="evidence" value="ECO:0007669"/>
    <property type="project" value="TreeGrafter"/>
</dbReference>
<keyword evidence="3 6" id="KW-0012">Acyltransferase</keyword>
<dbReference type="SUPFAM" id="SSF69593">
    <property type="entry name" value="Glycerol-3-phosphate (1)-acyltransferase"/>
    <property type="match status" value="1"/>
</dbReference>
<evidence type="ECO:0000256" key="2">
    <source>
        <dbReference type="ARBA" id="ARBA00022679"/>
    </source>
</evidence>
<dbReference type="Proteomes" id="UP001139125">
    <property type="component" value="Unassembled WGS sequence"/>
</dbReference>
<keyword evidence="4" id="KW-0472">Membrane</keyword>
<organism evidence="6 7">
    <name type="scientific">Gracilimonas sediminicola</name>
    <dbReference type="NCBI Taxonomy" id="2952158"/>
    <lineage>
        <taxon>Bacteria</taxon>
        <taxon>Pseudomonadati</taxon>
        <taxon>Balneolota</taxon>
        <taxon>Balneolia</taxon>
        <taxon>Balneolales</taxon>
        <taxon>Balneolaceae</taxon>
        <taxon>Gracilimonas</taxon>
    </lineage>
</organism>
<evidence type="ECO:0000256" key="4">
    <source>
        <dbReference type="SAM" id="Phobius"/>
    </source>
</evidence>
<gene>
    <name evidence="6" type="ORF">NM125_13760</name>
</gene>
<feature type="transmembrane region" description="Helical" evidence="4">
    <location>
        <begin position="6"/>
        <end position="31"/>
    </location>
</feature>
<evidence type="ECO:0000259" key="5">
    <source>
        <dbReference type="SMART" id="SM00563"/>
    </source>
</evidence>
<dbReference type="Pfam" id="PF01553">
    <property type="entry name" value="Acyltransferase"/>
    <property type="match status" value="1"/>
</dbReference>
<evidence type="ECO:0000256" key="3">
    <source>
        <dbReference type="ARBA" id="ARBA00023315"/>
    </source>
</evidence>
<dbReference type="RefSeq" id="WP_255135547.1">
    <property type="nucleotide sequence ID" value="NZ_JANDBC010000003.1"/>
</dbReference>
<feature type="transmembrane region" description="Helical" evidence="4">
    <location>
        <begin position="106"/>
        <end position="124"/>
    </location>
</feature>
<accession>A0A9X2L5A8</accession>
<comment type="pathway">
    <text evidence="1">Lipid metabolism.</text>
</comment>
<dbReference type="CDD" id="cd07989">
    <property type="entry name" value="LPLAT_AGPAT-like"/>
    <property type="match status" value="1"/>
</dbReference>
<keyword evidence="2" id="KW-0808">Transferase</keyword>
<comment type="caution">
    <text evidence="6">The sequence shown here is derived from an EMBL/GenBank/DDBJ whole genome shotgun (WGS) entry which is preliminary data.</text>
</comment>
<proteinExistence type="predicted"/>
<dbReference type="InterPro" id="IPR002123">
    <property type="entry name" value="Plipid/glycerol_acylTrfase"/>
</dbReference>
<keyword evidence="4" id="KW-1133">Transmembrane helix</keyword>
<dbReference type="AlphaFoldDB" id="A0A9X2L5A8"/>
<sequence length="242" mass="28400">MMRRLFSIWVFSYFTLLFLVFFIIILAVFILTFPFDKYRKAPNFTLSLMARCMMKASPAWKMEFEGTEKYNRSEPTIFVSNHQSFLDMAFIYHLPWKMKWVSKKSLTYIPVMGWLVWLTGHLTINRSSKTALKKLDNLVEPLKDLIPVMIFPEGTRTMDGELKPFKNGPFLLAKEYDFKLQPMVIDGGFEAMPSGSKNLKPNVRFKLKVLDALDPSDFEDMRELKDHTRLLMQQQLTELKPT</sequence>
<keyword evidence="4" id="KW-0812">Transmembrane</keyword>
<evidence type="ECO:0000313" key="6">
    <source>
        <dbReference type="EMBL" id="MCP9292650.1"/>
    </source>
</evidence>
<feature type="domain" description="Phospholipid/glycerol acyltransferase" evidence="5">
    <location>
        <begin position="76"/>
        <end position="188"/>
    </location>
</feature>
<reference evidence="6" key="1">
    <citation type="submission" date="2022-06" db="EMBL/GenBank/DDBJ databases">
        <title>Gracilimonas sp. CAU 1638 isolated from sea sediment.</title>
        <authorList>
            <person name="Kim W."/>
        </authorList>
    </citation>
    <scope>NUCLEOTIDE SEQUENCE</scope>
    <source>
        <strain evidence="6">CAU 1638</strain>
    </source>
</reference>
<keyword evidence="7" id="KW-1185">Reference proteome</keyword>
<name>A0A9X2L5A8_9BACT</name>
<dbReference type="EMBL" id="JANDBC010000003">
    <property type="protein sequence ID" value="MCP9292650.1"/>
    <property type="molecule type" value="Genomic_DNA"/>
</dbReference>
<protein>
    <submittedName>
        <fullName evidence="6">1-acyl-sn-glycerol-3-phosphate acyltransferase</fullName>
    </submittedName>
</protein>
<evidence type="ECO:0000256" key="1">
    <source>
        <dbReference type="ARBA" id="ARBA00005189"/>
    </source>
</evidence>
<dbReference type="GO" id="GO:0006654">
    <property type="term" value="P:phosphatidic acid biosynthetic process"/>
    <property type="evidence" value="ECO:0007669"/>
    <property type="project" value="TreeGrafter"/>
</dbReference>
<dbReference type="SMART" id="SM00563">
    <property type="entry name" value="PlsC"/>
    <property type="match status" value="1"/>
</dbReference>
<evidence type="ECO:0000313" key="7">
    <source>
        <dbReference type="Proteomes" id="UP001139125"/>
    </source>
</evidence>